<dbReference type="InterPro" id="IPR051795">
    <property type="entry name" value="Glycosyl_Hydrlase_43"/>
</dbReference>
<dbReference type="CDD" id="cd04080">
    <property type="entry name" value="CBM6_cellulase-like"/>
    <property type="match status" value="1"/>
</dbReference>
<feature type="domain" description="CBM6" evidence="4">
    <location>
        <begin position="491"/>
        <end position="591"/>
    </location>
</feature>
<dbReference type="GO" id="GO:0030246">
    <property type="term" value="F:carbohydrate binding"/>
    <property type="evidence" value="ECO:0007669"/>
    <property type="project" value="InterPro"/>
</dbReference>
<dbReference type="EMBL" id="CP130318">
    <property type="protein sequence ID" value="WNQ10997.1"/>
    <property type="molecule type" value="Genomic_DNA"/>
</dbReference>
<dbReference type="InterPro" id="IPR008979">
    <property type="entry name" value="Galactose-bd-like_sf"/>
</dbReference>
<dbReference type="GO" id="GO:0004553">
    <property type="term" value="F:hydrolase activity, hydrolyzing O-glycosyl compounds"/>
    <property type="evidence" value="ECO:0007669"/>
    <property type="project" value="InterPro"/>
</dbReference>
<proteinExistence type="inferred from homology"/>
<dbReference type="GO" id="GO:0005975">
    <property type="term" value="P:carbohydrate metabolic process"/>
    <property type="evidence" value="ECO:0007669"/>
    <property type="project" value="InterPro"/>
</dbReference>
<keyword evidence="3" id="KW-0326">Glycosidase</keyword>
<dbReference type="PANTHER" id="PTHR42812:SF5">
    <property type="entry name" value="ENDO-ARABINASE"/>
    <property type="match status" value="1"/>
</dbReference>
<evidence type="ECO:0000256" key="3">
    <source>
        <dbReference type="ARBA" id="ARBA00023295"/>
    </source>
</evidence>
<keyword evidence="2" id="KW-0378">Hydrolase</keyword>
<dbReference type="InterPro" id="IPR006710">
    <property type="entry name" value="Glyco_hydro_43"/>
</dbReference>
<gene>
    <name evidence="5" type="ORF">MJA45_25830</name>
</gene>
<keyword evidence="6" id="KW-1185">Reference proteome</keyword>
<dbReference type="Proteomes" id="UP001305702">
    <property type="component" value="Chromosome"/>
</dbReference>
<evidence type="ECO:0000256" key="1">
    <source>
        <dbReference type="ARBA" id="ARBA00009865"/>
    </source>
</evidence>
<accession>A0AA96LGB7</accession>
<organism evidence="5 6">
    <name type="scientific">Paenibacillus aurantius</name>
    <dbReference type="NCBI Taxonomy" id="2918900"/>
    <lineage>
        <taxon>Bacteria</taxon>
        <taxon>Bacillati</taxon>
        <taxon>Bacillota</taxon>
        <taxon>Bacilli</taxon>
        <taxon>Bacillales</taxon>
        <taxon>Paenibacillaceae</taxon>
        <taxon>Paenibacillus</taxon>
    </lineage>
</organism>
<evidence type="ECO:0000313" key="6">
    <source>
        <dbReference type="Proteomes" id="UP001305702"/>
    </source>
</evidence>
<dbReference type="InterPro" id="IPR005084">
    <property type="entry name" value="CBM6"/>
</dbReference>
<dbReference type="KEGG" id="paun:MJA45_25830"/>
<protein>
    <submittedName>
        <fullName evidence="5">Family 43 glycosylhydrolase</fullName>
    </submittedName>
</protein>
<dbReference type="SUPFAM" id="SSF49785">
    <property type="entry name" value="Galactose-binding domain-like"/>
    <property type="match status" value="1"/>
</dbReference>
<evidence type="ECO:0000313" key="5">
    <source>
        <dbReference type="EMBL" id="WNQ10997.1"/>
    </source>
</evidence>
<dbReference type="RefSeq" id="WP_315604773.1">
    <property type="nucleotide sequence ID" value="NZ_CP130318.1"/>
</dbReference>
<dbReference type="Pfam" id="PF04616">
    <property type="entry name" value="Glyco_hydro_43"/>
    <property type="match status" value="1"/>
</dbReference>
<dbReference type="Pfam" id="PF03422">
    <property type="entry name" value="CBM_6"/>
    <property type="match status" value="1"/>
</dbReference>
<dbReference type="InterPro" id="IPR023296">
    <property type="entry name" value="Glyco_hydro_beta-prop_sf"/>
</dbReference>
<dbReference type="Gene3D" id="2.60.120.260">
    <property type="entry name" value="Galactose-binding domain-like"/>
    <property type="match status" value="1"/>
</dbReference>
<dbReference type="Gene3D" id="2.60.120.560">
    <property type="entry name" value="Exo-inulinase, domain 1"/>
    <property type="match status" value="2"/>
</dbReference>
<dbReference type="SUPFAM" id="SSF75005">
    <property type="entry name" value="Arabinanase/levansucrase/invertase"/>
    <property type="match status" value="1"/>
</dbReference>
<evidence type="ECO:0000259" key="4">
    <source>
        <dbReference type="Pfam" id="PF03422"/>
    </source>
</evidence>
<dbReference type="CDD" id="cd08991">
    <property type="entry name" value="GH43_HoAraf43-like"/>
    <property type="match status" value="1"/>
</dbReference>
<name>A0AA96LGB7_9BACL</name>
<reference evidence="5 6" key="1">
    <citation type="submission" date="2022-02" db="EMBL/GenBank/DDBJ databases">
        <title>Paenibacillus sp. MBLB1776 Whole Genome Shotgun Sequencing.</title>
        <authorList>
            <person name="Hwang C.Y."/>
            <person name="Cho E.-S."/>
            <person name="Seo M.-J."/>
        </authorList>
    </citation>
    <scope>NUCLEOTIDE SEQUENCE [LARGE SCALE GENOMIC DNA]</scope>
    <source>
        <strain evidence="5 6">MBLB1776</strain>
    </source>
</reference>
<dbReference type="AlphaFoldDB" id="A0AA96LGB7"/>
<dbReference type="Gene3D" id="2.115.10.20">
    <property type="entry name" value="Glycosyl hydrolase domain, family 43"/>
    <property type="match status" value="1"/>
</dbReference>
<comment type="similarity">
    <text evidence="1">Belongs to the glycosyl hydrolase 43 family.</text>
</comment>
<dbReference type="PANTHER" id="PTHR42812">
    <property type="entry name" value="BETA-XYLOSIDASE"/>
    <property type="match status" value="1"/>
</dbReference>
<evidence type="ECO:0000256" key="2">
    <source>
        <dbReference type="ARBA" id="ARBA00022801"/>
    </source>
</evidence>
<sequence length="777" mass="86602">MYSDQEPTYQNPLTLPEEWEDYGIGDPYILRFDGRYYLYCSTKDNRSGVKGWSSDDLVHWKYEGLVASAPLTTSAYAPEVVYWNGYFYLYTSPAGNGHYVLRSESPTGPFEVQTGNLGLSIDGSVFIGDDGKWYFSHAGTEGIAMHPMKDPYTMEPGKTLPAAFLGGWTEGSTLIKRNDVYYLTFTGNHVFSKGYRVQYAVSHDGPLDKYRVPDNNPVLIHTAGDFFGLGHSSTFLGPDLDSYYMVYHNLVGRSAEGPPVRQMDFDRLVFNGDRMDVLGPTNTPQPVPKQADFQSRFTESNAMKDWERIDGPDGIRSFVSKSKTAEVFTAEYNFRLSSPSPVQNAWVKLLFAYESEDRYWSVRFDPASHQLAVMQRDHGTEKTLSSLDLGSAFDMTKLHTVRVENDGAVLRVFFDSMQKVKLPVKLATPGSIGYASLHAEPHYSYTAFSNDAGGSSDYEAYKTIPGTIEAVHYLKGSDRGFSVGSRAQGQIRSEDGVATQLEDDGSYSATLPDQGDWLNYKIHVAEAGTYGVHLTIKPQETDAQVEISSEGAKLVYSIGRSPQSDWQDVKAGTIELPAGYHTLKIKVKKGKLSFTRLGLYRSQTLEAQDVLLTVREDDLSGQFRSLEGGYQGSGGEEDRLFAGNSAWDDYELSVRVGIPQDFTGEGSVLVRTTNESVFPHQVTESFMGYSVTLSDGQVQLQKVNYDTMTVDSASIDTKPGTSYPLRIQLSGSHIRVYWNDSSKPVIDYTDQQAFFHGRVGLRSRQSNITFTEMKVKR</sequence>